<dbReference type="Pfam" id="PF21530">
    <property type="entry name" value="Pif1_2B_dom"/>
    <property type="match status" value="1"/>
</dbReference>
<accession>A0A4Y2HAV6</accession>
<gene>
    <name evidence="2" type="ORF">AVEN_6494_1</name>
</gene>
<dbReference type="PANTHER" id="PTHR10492:SF57">
    <property type="entry name" value="ATP-DEPENDENT DNA HELICASE"/>
    <property type="match status" value="1"/>
</dbReference>
<sequence>MRVRVLGEIPFENFTKQLLSLGDGKVPTELTSDLISIPSDFCVPVTSLKELTRHVFPDISNKYRDYNWLCERAILALKNENVNIINEIILKNLPGNFITYKSVDAVMAIEQPVIYPTEFLNSLNSPGMPPHMLNLKVSSSIMLLVNLDPPKLYSGIRFCQQVYGQRNSSNYSYRQY</sequence>
<dbReference type="EMBL" id="BGPR01001801">
    <property type="protein sequence ID" value="GBM62124.1"/>
    <property type="molecule type" value="Genomic_DNA"/>
</dbReference>
<dbReference type="AlphaFoldDB" id="A0A4Y2HAV6"/>
<protein>
    <recommendedName>
        <fullName evidence="1">DNA helicase Pif1-like 2B domain-containing protein</fullName>
    </recommendedName>
</protein>
<evidence type="ECO:0000313" key="3">
    <source>
        <dbReference type="Proteomes" id="UP000499080"/>
    </source>
</evidence>
<organism evidence="2 3">
    <name type="scientific">Araneus ventricosus</name>
    <name type="common">Orbweaver spider</name>
    <name type="synonym">Epeira ventricosa</name>
    <dbReference type="NCBI Taxonomy" id="182803"/>
    <lineage>
        <taxon>Eukaryota</taxon>
        <taxon>Metazoa</taxon>
        <taxon>Ecdysozoa</taxon>
        <taxon>Arthropoda</taxon>
        <taxon>Chelicerata</taxon>
        <taxon>Arachnida</taxon>
        <taxon>Araneae</taxon>
        <taxon>Araneomorphae</taxon>
        <taxon>Entelegynae</taxon>
        <taxon>Araneoidea</taxon>
        <taxon>Araneidae</taxon>
        <taxon>Araneus</taxon>
    </lineage>
</organism>
<dbReference type="OrthoDB" id="272985at2759"/>
<comment type="caution">
    <text evidence="2">The sequence shown here is derived from an EMBL/GenBank/DDBJ whole genome shotgun (WGS) entry which is preliminary data.</text>
</comment>
<evidence type="ECO:0000313" key="2">
    <source>
        <dbReference type="EMBL" id="GBM62124.1"/>
    </source>
</evidence>
<dbReference type="Proteomes" id="UP000499080">
    <property type="component" value="Unassembled WGS sequence"/>
</dbReference>
<dbReference type="InterPro" id="IPR049163">
    <property type="entry name" value="Pif1-like_2B_dom"/>
</dbReference>
<name>A0A4Y2HAV6_ARAVE</name>
<feature type="domain" description="DNA helicase Pif1-like 2B" evidence="1">
    <location>
        <begin position="118"/>
        <end position="149"/>
    </location>
</feature>
<dbReference type="PANTHER" id="PTHR10492">
    <property type="match status" value="1"/>
</dbReference>
<proteinExistence type="predicted"/>
<evidence type="ECO:0000259" key="1">
    <source>
        <dbReference type="Pfam" id="PF21530"/>
    </source>
</evidence>
<keyword evidence="3" id="KW-1185">Reference proteome</keyword>
<reference evidence="2 3" key="1">
    <citation type="journal article" date="2019" name="Sci. Rep.">
        <title>Orb-weaving spider Araneus ventricosus genome elucidates the spidroin gene catalogue.</title>
        <authorList>
            <person name="Kono N."/>
            <person name="Nakamura H."/>
            <person name="Ohtoshi R."/>
            <person name="Moran D.A.P."/>
            <person name="Shinohara A."/>
            <person name="Yoshida Y."/>
            <person name="Fujiwara M."/>
            <person name="Mori M."/>
            <person name="Tomita M."/>
            <person name="Arakawa K."/>
        </authorList>
    </citation>
    <scope>NUCLEOTIDE SEQUENCE [LARGE SCALE GENOMIC DNA]</scope>
</reference>